<evidence type="ECO:0000313" key="3">
    <source>
        <dbReference type="EMBL" id="ORX80456.1"/>
    </source>
</evidence>
<comment type="caution">
    <text evidence="3">The sequence shown here is derived from an EMBL/GenBank/DDBJ whole genome shotgun (WGS) entry which is preliminary data.</text>
</comment>
<gene>
    <name evidence="3" type="ORF">K493DRAFT_342554</name>
</gene>
<dbReference type="InterPro" id="IPR052169">
    <property type="entry name" value="CW_Biosynth-Accessory"/>
</dbReference>
<feature type="domain" description="Capsule synthesis protein CapA" evidence="2">
    <location>
        <begin position="2"/>
        <end position="273"/>
    </location>
</feature>
<dbReference type="AlphaFoldDB" id="A0A1Y1X526"/>
<comment type="similarity">
    <text evidence="1">Belongs to the CapA family.</text>
</comment>
<name>A0A1Y1X526_9FUNG</name>
<dbReference type="Pfam" id="PF09587">
    <property type="entry name" value="PGA_cap"/>
    <property type="match status" value="1"/>
</dbReference>
<dbReference type="SMART" id="SM00854">
    <property type="entry name" value="PGA_cap"/>
    <property type="match status" value="1"/>
</dbReference>
<dbReference type="PANTHER" id="PTHR33393">
    <property type="entry name" value="POLYGLUTAMINE SYNTHESIS ACCESSORY PROTEIN RV0574C-RELATED"/>
    <property type="match status" value="1"/>
</dbReference>
<dbReference type="InterPro" id="IPR029052">
    <property type="entry name" value="Metallo-depent_PP-like"/>
</dbReference>
<sequence length="384" mass="42785">MKVALLGDVMPGRLFNHSLGLPSEAAGMTADDFEECFPELLQEDPDRIWGSVLPVLESCDVRIINLECAAGTKDPENDAYSHCMHPEVVNKLLKGKVDMCCLANNHALDMGPAGLKSMVTALNASGIKWAGVGKLGQARRACRYSSVGLLSYADHFIEWAATENSIGINYFDIAGFTVNGTGNINRQRVTSISEITKMVETIRSQVQLVVVGIHWGDNFTWQPPRVFQEFARALIDESDIDVVFGHSAHHVQGVEIYNGKVILYGCGDFLDDYDVYVRALKAGRQLSSDEDSDEESEEEPFDFEPFRKHRSDLSFMYIIHTEETNHGSCVIRQLELIPTRIQDLQVNLAEGEDRQWVIDKMSSLCEELGTHVEPTETSLLIQVS</sequence>
<dbReference type="Proteomes" id="UP000193498">
    <property type="component" value="Unassembled WGS sequence"/>
</dbReference>
<evidence type="ECO:0000259" key="2">
    <source>
        <dbReference type="SMART" id="SM00854"/>
    </source>
</evidence>
<organism evidence="3 4">
    <name type="scientific">Basidiobolus meristosporus CBS 931.73</name>
    <dbReference type="NCBI Taxonomy" id="1314790"/>
    <lineage>
        <taxon>Eukaryota</taxon>
        <taxon>Fungi</taxon>
        <taxon>Fungi incertae sedis</taxon>
        <taxon>Zoopagomycota</taxon>
        <taxon>Entomophthoromycotina</taxon>
        <taxon>Basidiobolomycetes</taxon>
        <taxon>Basidiobolales</taxon>
        <taxon>Basidiobolaceae</taxon>
        <taxon>Basidiobolus</taxon>
    </lineage>
</organism>
<keyword evidence="4" id="KW-1185">Reference proteome</keyword>
<accession>A0A1Y1X526</accession>
<dbReference type="CDD" id="cd07381">
    <property type="entry name" value="MPP_CapA"/>
    <property type="match status" value="1"/>
</dbReference>
<dbReference type="OrthoDB" id="189619at2759"/>
<reference evidence="3 4" key="1">
    <citation type="submission" date="2016-07" db="EMBL/GenBank/DDBJ databases">
        <title>Pervasive Adenine N6-methylation of Active Genes in Fungi.</title>
        <authorList>
            <consortium name="DOE Joint Genome Institute"/>
            <person name="Mondo S.J."/>
            <person name="Dannebaum R.O."/>
            <person name="Kuo R.C."/>
            <person name="Labutti K."/>
            <person name="Haridas S."/>
            <person name="Kuo A."/>
            <person name="Salamov A."/>
            <person name="Ahrendt S.R."/>
            <person name="Lipzen A."/>
            <person name="Sullivan W."/>
            <person name="Andreopoulos W.B."/>
            <person name="Clum A."/>
            <person name="Lindquist E."/>
            <person name="Daum C."/>
            <person name="Ramamoorthy G.K."/>
            <person name="Gryganskyi A."/>
            <person name="Culley D."/>
            <person name="Magnuson J.K."/>
            <person name="James T.Y."/>
            <person name="O'Malley M.A."/>
            <person name="Stajich J.E."/>
            <person name="Spatafora J.W."/>
            <person name="Visel A."/>
            <person name="Grigoriev I.V."/>
        </authorList>
    </citation>
    <scope>NUCLEOTIDE SEQUENCE [LARGE SCALE GENOMIC DNA]</scope>
    <source>
        <strain evidence="3 4">CBS 931.73</strain>
    </source>
</reference>
<dbReference type="InterPro" id="IPR019079">
    <property type="entry name" value="Capsule_synth_CapA"/>
</dbReference>
<dbReference type="Gene3D" id="3.60.21.10">
    <property type="match status" value="1"/>
</dbReference>
<dbReference type="InParanoid" id="A0A1Y1X526"/>
<dbReference type="SUPFAM" id="SSF56300">
    <property type="entry name" value="Metallo-dependent phosphatases"/>
    <property type="match status" value="1"/>
</dbReference>
<proteinExistence type="inferred from homology"/>
<dbReference type="EMBL" id="MCFE01000738">
    <property type="protein sequence ID" value="ORX80456.1"/>
    <property type="molecule type" value="Genomic_DNA"/>
</dbReference>
<evidence type="ECO:0000256" key="1">
    <source>
        <dbReference type="ARBA" id="ARBA00005662"/>
    </source>
</evidence>
<dbReference type="STRING" id="1314790.A0A1Y1X526"/>
<dbReference type="PANTHER" id="PTHR33393:SF11">
    <property type="entry name" value="POLYGLUTAMINE SYNTHESIS ACCESSORY PROTEIN RV0574C-RELATED"/>
    <property type="match status" value="1"/>
</dbReference>
<protein>
    <recommendedName>
        <fullName evidence="2">Capsule synthesis protein CapA domain-containing protein</fullName>
    </recommendedName>
</protein>
<evidence type="ECO:0000313" key="4">
    <source>
        <dbReference type="Proteomes" id="UP000193498"/>
    </source>
</evidence>